<reference evidence="3 4" key="1">
    <citation type="journal article" date="2010" name="Plant Cell">
        <title>The Chlorella variabilis NC64A genome reveals adaptation to photosymbiosis, coevolution with viruses, and cryptic sex.</title>
        <authorList>
            <person name="Blanc G."/>
            <person name="Duncan G."/>
            <person name="Agarkova I."/>
            <person name="Borodovsky M."/>
            <person name="Gurnon J."/>
            <person name="Kuo A."/>
            <person name="Lindquist E."/>
            <person name="Lucas S."/>
            <person name="Pangilinan J."/>
            <person name="Polle J."/>
            <person name="Salamov A."/>
            <person name="Terry A."/>
            <person name="Yamada T."/>
            <person name="Dunigan D.D."/>
            <person name="Grigoriev I.V."/>
            <person name="Claverie J.M."/>
            <person name="Van Etten J.L."/>
        </authorList>
    </citation>
    <scope>NUCLEOTIDE SEQUENCE [LARGE SCALE GENOMIC DNA]</scope>
    <source>
        <strain evidence="3 4">NC64A</strain>
    </source>
</reference>
<dbReference type="AlphaFoldDB" id="E1Z3V6"/>
<accession>E1Z3V6</accession>
<dbReference type="SUPFAM" id="SSF51735">
    <property type="entry name" value="NAD(P)-binding Rossmann-fold domains"/>
    <property type="match status" value="1"/>
</dbReference>
<evidence type="ECO:0000313" key="3">
    <source>
        <dbReference type="EMBL" id="EFN59549.1"/>
    </source>
</evidence>
<dbReference type="InterPro" id="IPR036291">
    <property type="entry name" value="NAD(P)-bd_dom_sf"/>
</dbReference>
<dbReference type="STRING" id="554065.E1Z3V6"/>
<proteinExistence type="predicted"/>
<dbReference type="KEGG" id="cvr:CHLNCDRAFT_138231"/>
<dbReference type="Proteomes" id="UP000008141">
    <property type="component" value="Unassembled WGS sequence"/>
</dbReference>
<organism evidence="4">
    <name type="scientific">Chlorella variabilis</name>
    <name type="common">Green alga</name>
    <dbReference type="NCBI Taxonomy" id="554065"/>
    <lineage>
        <taxon>Eukaryota</taxon>
        <taxon>Viridiplantae</taxon>
        <taxon>Chlorophyta</taxon>
        <taxon>core chlorophytes</taxon>
        <taxon>Trebouxiophyceae</taxon>
        <taxon>Chlorellales</taxon>
        <taxon>Chlorellaceae</taxon>
        <taxon>Chlorella clade</taxon>
        <taxon>Chlorella</taxon>
    </lineage>
</organism>
<dbReference type="eggNOG" id="KOG1502">
    <property type="taxonomic scope" value="Eukaryota"/>
</dbReference>
<dbReference type="GO" id="GO:0016616">
    <property type="term" value="F:oxidoreductase activity, acting on the CH-OH group of donors, NAD or NADP as acceptor"/>
    <property type="evidence" value="ECO:0007669"/>
    <property type="project" value="TreeGrafter"/>
</dbReference>
<dbReference type="SUPFAM" id="SSF103025">
    <property type="entry name" value="Folate-binding domain"/>
    <property type="match status" value="1"/>
</dbReference>
<dbReference type="OrthoDB" id="2735536at2759"/>
<evidence type="ECO:0000256" key="1">
    <source>
        <dbReference type="ARBA" id="ARBA00023002"/>
    </source>
</evidence>
<feature type="compositionally biased region" description="Basic and acidic residues" evidence="2">
    <location>
        <begin position="161"/>
        <end position="172"/>
    </location>
</feature>
<evidence type="ECO:0008006" key="5">
    <source>
        <dbReference type="Google" id="ProtNLM"/>
    </source>
</evidence>
<dbReference type="EMBL" id="GL433836">
    <property type="protein sequence ID" value="EFN59549.1"/>
    <property type="molecule type" value="Genomic_DNA"/>
</dbReference>
<keyword evidence="1" id="KW-0560">Oxidoreductase</keyword>
<keyword evidence="4" id="KW-1185">Reference proteome</keyword>
<evidence type="ECO:0000256" key="2">
    <source>
        <dbReference type="SAM" id="MobiDB-lite"/>
    </source>
</evidence>
<dbReference type="PANTHER" id="PTHR10366:SF564">
    <property type="entry name" value="STEROL-4-ALPHA-CARBOXYLATE 3-DEHYDROGENASE, DECARBOXYLATING"/>
    <property type="match status" value="1"/>
</dbReference>
<gene>
    <name evidence="3" type="ORF">CHLNCDRAFT_138231</name>
</gene>
<dbReference type="PANTHER" id="PTHR10366">
    <property type="entry name" value="NAD DEPENDENT EPIMERASE/DEHYDRATASE"/>
    <property type="match status" value="1"/>
</dbReference>
<protein>
    <recommendedName>
        <fullName evidence="5">NAD(P)-binding domain-containing protein</fullName>
    </recommendedName>
</protein>
<dbReference type="RefSeq" id="XP_005851651.1">
    <property type="nucleotide sequence ID" value="XM_005851589.1"/>
</dbReference>
<dbReference type="Gene3D" id="3.30.1360.120">
    <property type="entry name" value="Probable tRNA modification gtpase trme, domain 1"/>
    <property type="match status" value="1"/>
</dbReference>
<evidence type="ECO:0000313" key="4">
    <source>
        <dbReference type="Proteomes" id="UP000008141"/>
    </source>
</evidence>
<dbReference type="InParanoid" id="E1Z3V6"/>
<feature type="region of interest" description="Disordered" evidence="2">
    <location>
        <begin position="152"/>
        <end position="172"/>
    </location>
</feature>
<name>E1Z3V6_CHLVA</name>
<sequence length="172" mass="18276">MVDVSLARGEATVAATGGGGYVATELIHQLLAKGFNVRATVRSKADAAKEAHLTCLATALPGSVEVAEADLLVEGAFDAAFAGCRYIAGRGARPNYEVPTLLENADSRAAPDLLRLLKRYRLRQKVDIDDVSQQYRVWALYGGEAPALQAARSSLPPGWDPDPRSGIDCHDG</sequence>
<dbReference type="GeneID" id="17358608"/>
<dbReference type="InterPro" id="IPR050425">
    <property type="entry name" value="NAD(P)_dehydrat-like"/>
</dbReference>
<dbReference type="Gene3D" id="3.40.50.720">
    <property type="entry name" value="NAD(P)-binding Rossmann-like Domain"/>
    <property type="match status" value="1"/>
</dbReference>
<dbReference type="InterPro" id="IPR027266">
    <property type="entry name" value="TrmE/GcvT-like"/>
</dbReference>